<feature type="non-terminal residue" evidence="2">
    <location>
        <position position="243"/>
    </location>
</feature>
<dbReference type="AlphaFoldDB" id="A0ABD2PY51"/>
<dbReference type="EMBL" id="JBJKFK010001909">
    <property type="protein sequence ID" value="KAL3312018.1"/>
    <property type="molecule type" value="Genomic_DNA"/>
</dbReference>
<feature type="region of interest" description="Disordered" evidence="1">
    <location>
        <begin position="62"/>
        <end position="115"/>
    </location>
</feature>
<organism evidence="2 3">
    <name type="scientific">Cichlidogyrus casuarinus</name>
    <dbReference type="NCBI Taxonomy" id="1844966"/>
    <lineage>
        <taxon>Eukaryota</taxon>
        <taxon>Metazoa</taxon>
        <taxon>Spiralia</taxon>
        <taxon>Lophotrochozoa</taxon>
        <taxon>Platyhelminthes</taxon>
        <taxon>Monogenea</taxon>
        <taxon>Monopisthocotylea</taxon>
        <taxon>Dactylogyridea</taxon>
        <taxon>Ancyrocephalidae</taxon>
        <taxon>Cichlidogyrus</taxon>
    </lineage>
</organism>
<proteinExistence type="predicted"/>
<name>A0ABD2PY51_9PLAT</name>
<feature type="compositionally biased region" description="Polar residues" evidence="1">
    <location>
        <begin position="62"/>
        <end position="82"/>
    </location>
</feature>
<feature type="compositionally biased region" description="Low complexity" evidence="1">
    <location>
        <begin position="25"/>
        <end position="41"/>
    </location>
</feature>
<keyword evidence="3" id="KW-1185">Reference proteome</keyword>
<reference evidence="2 3" key="1">
    <citation type="submission" date="2024-11" db="EMBL/GenBank/DDBJ databases">
        <title>Adaptive evolution of stress response genes in parasites aligns with host niche diversity.</title>
        <authorList>
            <person name="Hahn C."/>
            <person name="Resl P."/>
        </authorList>
    </citation>
    <scope>NUCLEOTIDE SEQUENCE [LARGE SCALE GENOMIC DNA]</scope>
    <source>
        <strain evidence="2">EGGRZ-B1_66</strain>
        <tissue evidence="2">Body</tissue>
    </source>
</reference>
<evidence type="ECO:0000313" key="3">
    <source>
        <dbReference type="Proteomes" id="UP001626550"/>
    </source>
</evidence>
<gene>
    <name evidence="2" type="ORF">Ciccas_009396</name>
</gene>
<feature type="compositionally biased region" description="Polar residues" evidence="1">
    <location>
        <begin position="12"/>
        <end position="23"/>
    </location>
</feature>
<protein>
    <submittedName>
        <fullName evidence="2">Uncharacterized protein</fullName>
    </submittedName>
</protein>
<sequence>MPGTPTDWAKTDSASSGNLSATVRSKPALLLSPSPTSSSLASSIKSKFNFITSKFSETRVSIRSQKSENSGNCTPQQQSLLSVNYEDTDELEPARNRGRSISHPDGRHDSNTNNDLQNLCACKPKPLRKSDSGLNLEPWQQFSPDMGRLFCCLESSPSLYDPMEELTTLLKLCHEDQPAIESKVWCQEYSRLLAASTSACALTLLFGPLDTLGTCASMGDAVLWSRLYTSVQIDNNLTQGIIN</sequence>
<comment type="caution">
    <text evidence="2">The sequence shown here is derived from an EMBL/GenBank/DDBJ whole genome shotgun (WGS) entry which is preliminary data.</text>
</comment>
<evidence type="ECO:0000313" key="2">
    <source>
        <dbReference type="EMBL" id="KAL3312018.1"/>
    </source>
</evidence>
<evidence type="ECO:0000256" key="1">
    <source>
        <dbReference type="SAM" id="MobiDB-lite"/>
    </source>
</evidence>
<dbReference type="Proteomes" id="UP001626550">
    <property type="component" value="Unassembled WGS sequence"/>
</dbReference>
<feature type="region of interest" description="Disordered" evidence="1">
    <location>
        <begin position="1"/>
        <end position="41"/>
    </location>
</feature>
<accession>A0ABD2PY51</accession>